<dbReference type="Proteomes" id="UP001557470">
    <property type="component" value="Unassembled WGS sequence"/>
</dbReference>
<dbReference type="EMBL" id="JAGEUA010000001">
    <property type="protein sequence ID" value="KAL1020621.1"/>
    <property type="molecule type" value="Genomic_DNA"/>
</dbReference>
<dbReference type="AlphaFoldDB" id="A0ABD0XGM7"/>
<proteinExistence type="predicted"/>
<evidence type="ECO:0000313" key="1">
    <source>
        <dbReference type="EMBL" id="KAL1020621.1"/>
    </source>
</evidence>
<reference evidence="1 2" key="1">
    <citation type="submission" date="2024-06" db="EMBL/GenBank/DDBJ databases">
        <authorList>
            <person name="Pan Q."/>
            <person name="Wen M."/>
            <person name="Jouanno E."/>
            <person name="Zahm M."/>
            <person name="Klopp C."/>
            <person name="Cabau C."/>
            <person name="Louis A."/>
            <person name="Berthelot C."/>
            <person name="Parey E."/>
            <person name="Roest Crollius H."/>
            <person name="Montfort J."/>
            <person name="Robinson-Rechavi M."/>
            <person name="Bouchez O."/>
            <person name="Lampietro C."/>
            <person name="Lopez Roques C."/>
            <person name="Donnadieu C."/>
            <person name="Postlethwait J."/>
            <person name="Bobe J."/>
            <person name="Verreycken H."/>
            <person name="Guiguen Y."/>
        </authorList>
    </citation>
    <scope>NUCLEOTIDE SEQUENCE [LARGE SCALE GENOMIC DNA]</scope>
    <source>
        <strain evidence="1">Up_M1</strain>
        <tissue evidence="1">Testis</tissue>
    </source>
</reference>
<gene>
    <name evidence="1" type="ORF">UPYG_G00002530</name>
</gene>
<name>A0ABD0XGM7_UMBPY</name>
<evidence type="ECO:0000313" key="2">
    <source>
        <dbReference type="Proteomes" id="UP001557470"/>
    </source>
</evidence>
<comment type="caution">
    <text evidence="1">The sequence shown here is derived from an EMBL/GenBank/DDBJ whole genome shotgun (WGS) entry which is preliminary data.</text>
</comment>
<keyword evidence="2" id="KW-1185">Reference proteome</keyword>
<sequence length="71" mass="7846">MQLPAVVQISICKTRPNKFCSQVNVGCCSLLLQPAWFFKSTVLDACPGPDTQLLLASLLNDCCFHRPAKHK</sequence>
<organism evidence="1 2">
    <name type="scientific">Umbra pygmaea</name>
    <name type="common">Eastern mudminnow</name>
    <dbReference type="NCBI Taxonomy" id="75934"/>
    <lineage>
        <taxon>Eukaryota</taxon>
        <taxon>Metazoa</taxon>
        <taxon>Chordata</taxon>
        <taxon>Craniata</taxon>
        <taxon>Vertebrata</taxon>
        <taxon>Euteleostomi</taxon>
        <taxon>Actinopterygii</taxon>
        <taxon>Neopterygii</taxon>
        <taxon>Teleostei</taxon>
        <taxon>Protacanthopterygii</taxon>
        <taxon>Esociformes</taxon>
        <taxon>Umbridae</taxon>
        <taxon>Umbra</taxon>
    </lineage>
</organism>
<protein>
    <submittedName>
        <fullName evidence="1">Uncharacterized protein</fullName>
    </submittedName>
</protein>
<accession>A0ABD0XGM7</accession>